<evidence type="ECO:0000313" key="3">
    <source>
        <dbReference type="Proteomes" id="UP001348641"/>
    </source>
</evidence>
<feature type="signal peptide" evidence="1">
    <location>
        <begin position="1"/>
        <end position="40"/>
    </location>
</feature>
<accession>A0ABU7KV06</accession>
<feature type="chain" id="PRO_5046552149" description="Transglycosylase SLT domain-containing protein" evidence="1">
    <location>
        <begin position="41"/>
        <end position="344"/>
    </location>
</feature>
<reference evidence="2 3" key="1">
    <citation type="submission" date="2023-07" db="EMBL/GenBank/DDBJ databases">
        <authorList>
            <person name="Girao M."/>
            <person name="Carvalho M.F."/>
        </authorList>
    </citation>
    <scope>NUCLEOTIDE SEQUENCE [LARGE SCALE GENOMIC DNA]</scope>
    <source>
        <strain evidence="2 3">66/93</strain>
    </source>
</reference>
<dbReference type="Proteomes" id="UP001348641">
    <property type="component" value="Unassembled WGS sequence"/>
</dbReference>
<comment type="caution">
    <text evidence="2">The sequence shown here is derived from an EMBL/GenBank/DDBJ whole genome shotgun (WGS) entry which is preliminary data.</text>
</comment>
<sequence length="344" mass="35739">MRTTPAGRARPRFRARPAGRLIAVLASAALVAALPQPALASGADPGADRPVTAEEQEVIELKLANSPVNPGPLVFGAEPLQDVRTAAGAASADASCAISPREATAMTLAPVWPEVGAGSPGAPSPMTLSRYDNQDTLYDPARRDGLFFNPGVGLWQMDSAGLGAHNTAGEAIDTAWVAGFVAPYIVDRYCAAINRGSTAPAARATAWRDWNACADGSCDNVYWRAYNSGVTPDAGVGRLGGAEPRTCVFEGVGHDCLFVDTAAAEGGNWWTRPGSGRSPVPHPFYVFRSEAGGVTREVRSWLAEDSGAGTHVTVTRPFGANARGGLTWTDGAGVCDTTAERGDC</sequence>
<name>A0ABU7KV06_9ACTN</name>
<evidence type="ECO:0008006" key="4">
    <source>
        <dbReference type="Google" id="ProtNLM"/>
    </source>
</evidence>
<dbReference type="EMBL" id="JAUUCC010000062">
    <property type="protein sequence ID" value="MEE2053140.1"/>
    <property type="molecule type" value="Genomic_DNA"/>
</dbReference>
<organism evidence="2 3">
    <name type="scientific">Nocardiopsis tropica</name>
    <dbReference type="NCBI Taxonomy" id="109330"/>
    <lineage>
        <taxon>Bacteria</taxon>
        <taxon>Bacillati</taxon>
        <taxon>Actinomycetota</taxon>
        <taxon>Actinomycetes</taxon>
        <taxon>Streptosporangiales</taxon>
        <taxon>Nocardiopsidaceae</taxon>
        <taxon>Nocardiopsis</taxon>
    </lineage>
</organism>
<keyword evidence="1" id="KW-0732">Signal</keyword>
<evidence type="ECO:0000313" key="2">
    <source>
        <dbReference type="EMBL" id="MEE2053140.1"/>
    </source>
</evidence>
<gene>
    <name evidence="2" type="ORF">Q8A49_21795</name>
</gene>
<evidence type="ECO:0000256" key="1">
    <source>
        <dbReference type="SAM" id="SignalP"/>
    </source>
</evidence>
<protein>
    <recommendedName>
        <fullName evidence="4">Transglycosylase SLT domain-containing protein</fullName>
    </recommendedName>
</protein>
<dbReference type="RefSeq" id="WP_330160103.1">
    <property type="nucleotide sequence ID" value="NZ_BAAAJA010000014.1"/>
</dbReference>
<proteinExistence type="predicted"/>